<dbReference type="Gene3D" id="1.20.5.1200">
    <property type="entry name" value="Alpha-tocopherol transfer"/>
    <property type="match status" value="1"/>
</dbReference>
<dbReference type="EMBL" id="OU895879">
    <property type="protein sequence ID" value="CAG9809299.1"/>
    <property type="molecule type" value="Genomic_DNA"/>
</dbReference>
<dbReference type="SUPFAM" id="SSF52087">
    <property type="entry name" value="CRAL/TRIO domain"/>
    <property type="match status" value="1"/>
</dbReference>
<evidence type="ECO:0000259" key="1">
    <source>
        <dbReference type="PROSITE" id="PS50191"/>
    </source>
</evidence>
<dbReference type="Gene3D" id="1.10.8.20">
    <property type="entry name" value="N-terminal domain of phosphatidylinositol transfer protein sec14p"/>
    <property type="match status" value="1"/>
</dbReference>
<dbReference type="PRINTS" id="PR00180">
    <property type="entry name" value="CRETINALDHBP"/>
</dbReference>
<sequence length="312" mass="36652">MSLNIREVNPTLQKIAKDELNEDPSQIPQMLEQFREWIRKSPHLRARTDDQFLVSFLRGSKYSLERAKHKLDMFYTVRQHSPEFFKDRDPEKMNVHEYMKISAMFALPTSWSEGAPRVICSRSGGYDPAKYKIEDIMKCFMLVGDILHEEDDQMIISGQINIIDLKNASMAHFTAFSPQMMKKMTVMMQDASPFRLKAIHYINVPPFFEKMFNVFRQFLNEKTKSRIYMHGNDLESLYKVVPKHILPKEYGGDGDSVEDIVKYWEHKIYANRQFLIDQTTKYGVDEKKRIGKPKNPESLFGIDGTFRQLQID</sequence>
<dbReference type="Gene3D" id="3.40.525.10">
    <property type="entry name" value="CRAL-TRIO lipid binding domain"/>
    <property type="match status" value="1"/>
</dbReference>
<dbReference type="Pfam" id="PF00650">
    <property type="entry name" value="CRAL_TRIO"/>
    <property type="match status" value="1"/>
</dbReference>
<organism evidence="2 3">
    <name type="scientific">Chironomus riparius</name>
    <dbReference type="NCBI Taxonomy" id="315576"/>
    <lineage>
        <taxon>Eukaryota</taxon>
        <taxon>Metazoa</taxon>
        <taxon>Ecdysozoa</taxon>
        <taxon>Arthropoda</taxon>
        <taxon>Hexapoda</taxon>
        <taxon>Insecta</taxon>
        <taxon>Pterygota</taxon>
        <taxon>Neoptera</taxon>
        <taxon>Endopterygota</taxon>
        <taxon>Diptera</taxon>
        <taxon>Nematocera</taxon>
        <taxon>Chironomoidea</taxon>
        <taxon>Chironomidae</taxon>
        <taxon>Chironominae</taxon>
        <taxon>Chironomus</taxon>
    </lineage>
</organism>
<dbReference type="AlphaFoldDB" id="A0A9N9S4G1"/>
<keyword evidence="3" id="KW-1185">Reference proteome</keyword>
<protein>
    <recommendedName>
        <fullName evidence="1">CRAL-TRIO domain-containing protein</fullName>
    </recommendedName>
</protein>
<dbReference type="Proteomes" id="UP001153620">
    <property type="component" value="Chromosome 3"/>
</dbReference>
<dbReference type="SUPFAM" id="SSF46938">
    <property type="entry name" value="CRAL/TRIO N-terminal domain"/>
    <property type="match status" value="1"/>
</dbReference>
<dbReference type="SMART" id="SM00516">
    <property type="entry name" value="SEC14"/>
    <property type="match status" value="1"/>
</dbReference>
<dbReference type="CDD" id="cd00170">
    <property type="entry name" value="SEC14"/>
    <property type="match status" value="1"/>
</dbReference>
<accession>A0A9N9S4G1</accession>
<name>A0A9N9S4G1_9DIPT</name>
<dbReference type="GO" id="GO:0016020">
    <property type="term" value="C:membrane"/>
    <property type="evidence" value="ECO:0007669"/>
    <property type="project" value="TreeGrafter"/>
</dbReference>
<dbReference type="PROSITE" id="PS50191">
    <property type="entry name" value="CRAL_TRIO"/>
    <property type="match status" value="1"/>
</dbReference>
<dbReference type="GO" id="GO:1902936">
    <property type="term" value="F:phosphatidylinositol bisphosphate binding"/>
    <property type="evidence" value="ECO:0007669"/>
    <property type="project" value="TreeGrafter"/>
</dbReference>
<dbReference type="PANTHER" id="PTHR10174">
    <property type="entry name" value="ALPHA-TOCOPHEROL TRANSFER PROTEIN-RELATED"/>
    <property type="match status" value="1"/>
</dbReference>
<dbReference type="InterPro" id="IPR036273">
    <property type="entry name" value="CRAL/TRIO_N_dom_sf"/>
</dbReference>
<dbReference type="PANTHER" id="PTHR10174:SF216">
    <property type="entry name" value="CRAL-TRIO DOMAIN-CONTAINING PROTEIN-RELATED"/>
    <property type="match status" value="1"/>
</dbReference>
<feature type="domain" description="CRAL-TRIO" evidence="1">
    <location>
        <begin position="162"/>
        <end position="258"/>
    </location>
</feature>
<reference evidence="2" key="1">
    <citation type="submission" date="2022-01" db="EMBL/GenBank/DDBJ databases">
        <authorList>
            <person name="King R."/>
        </authorList>
    </citation>
    <scope>NUCLEOTIDE SEQUENCE</scope>
</reference>
<reference evidence="2" key="2">
    <citation type="submission" date="2022-10" db="EMBL/GenBank/DDBJ databases">
        <authorList>
            <consortium name="ENA_rothamsted_submissions"/>
            <consortium name="culmorum"/>
            <person name="King R."/>
        </authorList>
    </citation>
    <scope>NUCLEOTIDE SEQUENCE</scope>
</reference>
<dbReference type="InterPro" id="IPR001251">
    <property type="entry name" value="CRAL-TRIO_dom"/>
</dbReference>
<proteinExistence type="predicted"/>
<dbReference type="OrthoDB" id="6682367at2759"/>
<dbReference type="InterPro" id="IPR036865">
    <property type="entry name" value="CRAL-TRIO_dom_sf"/>
</dbReference>
<evidence type="ECO:0000313" key="2">
    <source>
        <dbReference type="EMBL" id="CAG9809299.1"/>
    </source>
</evidence>
<gene>
    <name evidence="2" type="ORF">CHIRRI_LOCUS12126</name>
</gene>
<evidence type="ECO:0000313" key="3">
    <source>
        <dbReference type="Proteomes" id="UP001153620"/>
    </source>
</evidence>